<dbReference type="Pfam" id="PF07690">
    <property type="entry name" value="MFS_1"/>
    <property type="match status" value="1"/>
</dbReference>
<feature type="transmembrane region" description="Helical" evidence="4">
    <location>
        <begin position="282"/>
        <end position="300"/>
    </location>
</feature>
<dbReference type="InterPro" id="IPR036259">
    <property type="entry name" value="MFS_trans_sf"/>
</dbReference>
<organism evidence="6 7">
    <name type="scientific">Sneathiella chungangensis</name>
    <dbReference type="NCBI Taxonomy" id="1418234"/>
    <lineage>
        <taxon>Bacteria</taxon>
        <taxon>Pseudomonadati</taxon>
        <taxon>Pseudomonadota</taxon>
        <taxon>Alphaproteobacteria</taxon>
        <taxon>Sneathiellales</taxon>
        <taxon>Sneathiellaceae</taxon>
        <taxon>Sneathiella</taxon>
    </lineage>
</organism>
<keyword evidence="7" id="KW-1185">Reference proteome</keyword>
<feature type="transmembrane region" description="Helical" evidence="4">
    <location>
        <begin position="218"/>
        <end position="240"/>
    </location>
</feature>
<keyword evidence="3 4" id="KW-0472">Membrane</keyword>
<dbReference type="PROSITE" id="PS50850">
    <property type="entry name" value="MFS"/>
    <property type="match status" value="1"/>
</dbReference>
<feature type="transmembrane region" description="Helical" evidence="4">
    <location>
        <begin position="340"/>
        <end position="361"/>
    </location>
</feature>
<feature type="domain" description="Major facilitator superfamily (MFS) profile" evidence="5">
    <location>
        <begin position="12"/>
        <end position="397"/>
    </location>
</feature>
<proteinExistence type="predicted"/>
<evidence type="ECO:0000256" key="3">
    <source>
        <dbReference type="ARBA" id="ARBA00023136"/>
    </source>
</evidence>
<dbReference type="SUPFAM" id="SSF103473">
    <property type="entry name" value="MFS general substrate transporter"/>
    <property type="match status" value="1"/>
</dbReference>
<keyword evidence="2 4" id="KW-1133">Transmembrane helix</keyword>
<dbReference type="GO" id="GO:0022857">
    <property type="term" value="F:transmembrane transporter activity"/>
    <property type="evidence" value="ECO:0007669"/>
    <property type="project" value="InterPro"/>
</dbReference>
<evidence type="ECO:0000313" key="7">
    <source>
        <dbReference type="Proteomes" id="UP000445696"/>
    </source>
</evidence>
<feature type="transmembrane region" description="Helical" evidence="4">
    <location>
        <begin position="306"/>
        <end position="328"/>
    </location>
</feature>
<feature type="transmembrane region" description="Helical" evidence="4">
    <location>
        <begin position="252"/>
        <end position="270"/>
    </location>
</feature>
<protein>
    <submittedName>
        <fullName evidence="6">MFS transporter</fullName>
    </submittedName>
</protein>
<dbReference type="OrthoDB" id="9793415at2"/>
<dbReference type="Proteomes" id="UP000445696">
    <property type="component" value="Unassembled WGS sequence"/>
</dbReference>
<accession>A0A845MF60</accession>
<dbReference type="PANTHER" id="PTHR11360:SF290">
    <property type="entry name" value="MONOCARBOXYLATE MFS PERMEASE"/>
    <property type="match status" value="1"/>
</dbReference>
<feature type="transmembrane region" description="Helical" evidence="4">
    <location>
        <begin position="373"/>
        <end position="394"/>
    </location>
</feature>
<dbReference type="RefSeq" id="WP_161338733.1">
    <property type="nucleotide sequence ID" value="NZ_JBHSDG010000005.1"/>
</dbReference>
<dbReference type="EMBL" id="WTVA01000003">
    <property type="protein sequence ID" value="MZR22282.1"/>
    <property type="molecule type" value="Genomic_DNA"/>
</dbReference>
<evidence type="ECO:0000256" key="2">
    <source>
        <dbReference type="ARBA" id="ARBA00022989"/>
    </source>
</evidence>
<sequence>MSSQSKAEPAYRWVIVAASAVMLAVSMGMMVNGASVFLIPLNAEFGWDRGSVSLINVAGLLGLAVGGIVMGKIADRSSTRRVALFGAIVLGLSILAASQADQLWQFYGLFFIAGMLGAGALFAPLVANVGNWFVASAGLAVGIVSAGQALGQGGVPYGIAILIESMGWREALMVMGGFTLVVLVPLALTIRRAPIAEQVAGGAADEAPTPLPPHIVTIWISAAVLFCCTCMAVPLMHLVPLIQDRGLPLEEAGSVMFVMMIVAILGRIVFGKLSDILGAVRAYWIASCWQTVLVFGFMQIESLGAFYIFAIIYGFGYAGVMTGVIVTVRELTPVAKRASALGITTVFAWIGHGLGGYQGGFFFDLTGNYTLSYANAAMAGVINLIIVGALYFTIRRKSGPTLSAAPA</sequence>
<reference evidence="6 7" key="1">
    <citation type="journal article" date="2014" name="Int. J. Syst. Evol. Microbiol.">
        <title>Sneathiella chungangensis sp. nov., isolated from a marine sand, and emended description of the genus Sneathiella.</title>
        <authorList>
            <person name="Siamphan C."/>
            <person name="Kim H."/>
            <person name="Lee J.S."/>
            <person name="Kim W."/>
        </authorList>
    </citation>
    <scope>NUCLEOTIDE SEQUENCE [LARGE SCALE GENOMIC DNA]</scope>
    <source>
        <strain evidence="6 7">KCTC 32476</strain>
    </source>
</reference>
<feature type="transmembrane region" description="Helical" evidence="4">
    <location>
        <begin position="132"/>
        <end position="151"/>
    </location>
</feature>
<dbReference type="PANTHER" id="PTHR11360">
    <property type="entry name" value="MONOCARBOXYLATE TRANSPORTER"/>
    <property type="match status" value="1"/>
</dbReference>
<feature type="transmembrane region" description="Helical" evidence="4">
    <location>
        <begin position="51"/>
        <end position="70"/>
    </location>
</feature>
<feature type="transmembrane region" description="Helical" evidence="4">
    <location>
        <begin position="106"/>
        <end position="125"/>
    </location>
</feature>
<comment type="caution">
    <text evidence="6">The sequence shown here is derived from an EMBL/GenBank/DDBJ whole genome shotgun (WGS) entry which is preliminary data.</text>
</comment>
<dbReference type="Gene3D" id="1.20.1250.20">
    <property type="entry name" value="MFS general substrate transporter like domains"/>
    <property type="match status" value="2"/>
</dbReference>
<evidence type="ECO:0000259" key="5">
    <source>
        <dbReference type="PROSITE" id="PS50850"/>
    </source>
</evidence>
<evidence type="ECO:0000256" key="4">
    <source>
        <dbReference type="SAM" id="Phobius"/>
    </source>
</evidence>
<evidence type="ECO:0000313" key="6">
    <source>
        <dbReference type="EMBL" id="MZR22282.1"/>
    </source>
</evidence>
<name>A0A845MF60_9PROT</name>
<dbReference type="InterPro" id="IPR020846">
    <property type="entry name" value="MFS_dom"/>
</dbReference>
<gene>
    <name evidence="6" type="ORF">GQF03_08065</name>
</gene>
<feature type="transmembrane region" description="Helical" evidence="4">
    <location>
        <begin position="12"/>
        <end position="39"/>
    </location>
</feature>
<dbReference type="AlphaFoldDB" id="A0A845MF60"/>
<dbReference type="InterPro" id="IPR050327">
    <property type="entry name" value="Proton-linked_MCT"/>
</dbReference>
<feature type="transmembrane region" description="Helical" evidence="4">
    <location>
        <begin position="171"/>
        <end position="190"/>
    </location>
</feature>
<dbReference type="InterPro" id="IPR011701">
    <property type="entry name" value="MFS"/>
</dbReference>
<keyword evidence="1 4" id="KW-0812">Transmembrane</keyword>
<evidence type="ECO:0000256" key="1">
    <source>
        <dbReference type="ARBA" id="ARBA00022692"/>
    </source>
</evidence>
<feature type="transmembrane region" description="Helical" evidence="4">
    <location>
        <begin position="82"/>
        <end position="100"/>
    </location>
</feature>